<sequence>MRRVLSGMVFVVVAVAVGKACQYAAVGWLGGRLGFAGASLVGLAPFFAVLLTIRARYRRAG</sequence>
<dbReference type="RefSeq" id="WP_058754594.1">
    <property type="nucleotide sequence ID" value="NZ_LDTB01000008.1"/>
</dbReference>
<gene>
    <name evidence="2" type="ORF">NS334_03625</name>
</gene>
<proteinExistence type="predicted"/>
<keyword evidence="1" id="KW-0812">Transmembrane</keyword>
<dbReference type="Proteomes" id="UP000074310">
    <property type="component" value="Unassembled WGS sequence"/>
</dbReference>
<name>A0A147I8I4_9SPHN</name>
<dbReference type="EMBL" id="LDTB01000008">
    <property type="protein sequence ID" value="KTT75346.1"/>
    <property type="molecule type" value="Genomic_DNA"/>
</dbReference>
<keyword evidence="1" id="KW-1133">Transmembrane helix</keyword>
<dbReference type="OrthoDB" id="9948180at2"/>
<feature type="transmembrane region" description="Helical" evidence="1">
    <location>
        <begin position="30"/>
        <end position="53"/>
    </location>
</feature>
<evidence type="ECO:0000256" key="1">
    <source>
        <dbReference type="SAM" id="Phobius"/>
    </source>
</evidence>
<dbReference type="PATRIC" id="fig|869719.3.peg.3441"/>
<organism evidence="2 3">
    <name type="scientific">Sphingomonas endophytica</name>
    <dbReference type="NCBI Taxonomy" id="869719"/>
    <lineage>
        <taxon>Bacteria</taxon>
        <taxon>Pseudomonadati</taxon>
        <taxon>Pseudomonadota</taxon>
        <taxon>Alphaproteobacteria</taxon>
        <taxon>Sphingomonadales</taxon>
        <taxon>Sphingomonadaceae</taxon>
        <taxon>Sphingomonas</taxon>
    </lineage>
</organism>
<reference evidence="2 3" key="1">
    <citation type="journal article" date="2016" name="Front. Microbiol.">
        <title>Genomic Resource of Rice Seed Associated Bacteria.</title>
        <authorList>
            <person name="Midha S."/>
            <person name="Bansal K."/>
            <person name="Sharma S."/>
            <person name="Kumar N."/>
            <person name="Patil P.P."/>
            <person name="Chaudhry V."/>
            <person name="Patil P.B."/>
        </authorList>
    </citation>
    <scope>NUCLEOTIDE SEQUENCE [LARGE SCALE GENOMIC DNA]</scope>
    <source>
        <strain evidence="2 3">NS334</strain>
    </source>
</reference>
<evidence type="ECO:0000313" key="3">
    <source>
        <dbReference type="Proteomes" id="UP000074310"/>
    </source>
</evidence>
<accession>A0A147I8I4</accession>
<comment type="caution">
    <text evidence="2">The sequence shown here is derived from an EMBL/GenBank/DDBJ whole genome shotgun (WGS) entry which is preliminary data.</text>
</comment>
<keyword evidence="1" id="KW-0472">Membrane</keyword>
<protein>
    <submittedName>
        <fullName evidence="2">Uncharacterized protein</fullName>
    </submittedName>
</protein>
<dbReference type="AlphaFoldDB" id="A0A147I8I4"/>
<evidence type="ECO:0000313" key="2">
    <source>
        <dbReference type="EMBL" id="KTT75346.1"/>
    </source>
</evidence>
<keyword evidence="3" id="KW-1185">Reference proteome</keyword>